<feature type="domain" description="AAA+ ATPase" evidence="4">
    <location>
        <begin position="98"/>
        <end position="231"/>
    </location>
</feature>
<proteinExistence type="inferred from homology"/>
<evidence type="ECO:0000256" key="2">
    <source>
        <dbReference type="ARBA" id="ARBA00022741"/>
    </source>
</evidence>
<gene>
    <name evidence="5" type="ORF">DWU98_09770</name>
</gene>
<comment type="caution">
    <text evidence="5">The sequence shown here is derived from an EMBL/GenBank/DDBJ whole genome shotgun (WGS) entry which is preliminary data.</text>
</comment>
<comment type="similarity">
    <text evidence="1">Belongs to the IS21/IS1162 putative ATP-binding protein family.</text>
</comment>
<dbReference type="InterPro" id="IPR027417">
    <property type="entry name" value="P-loop_NTPase"/>
</dbReference>
<dbReference type="SMART" id="SM00382">
    <property type="entry name" value="AAA"/>
    <property type="match status" value="1"/>
</dbReference>
<evidence type="ECO:0000313" key="6">
    <source>
        <dbReference type="Proteomes" id="UP000254258"/>
    </source>
</evidence>
<evidence type="ECO:0000256" key="3">
    <source>
        <dbReference type="ARBA" id="ARBA00022840"/>
    </source>
</evidence>
<dbReference type="PANTHER" id="PTHR30050">
    <property type="entry name" value="CHROMOSOMAL REPLICATION INITIATOR PROTEIN DNAA"/>
    <property type="match status" value="1"/>
</dbReference>
<dbReference type="EMBL" id="QRBE01000004">
    <property type="protein sequence ID" value="RDS82302.1"/>
    <property type="molecule type" value="Genomic_DNA"/>
</dbReference>
<reference evidence="5 6" key="1">
    <citation type="submission" date="2018-07" db="EMBL/GenBank/DDBJ databases">
        <title>Dyella monticola sp. nov. and Dyella psychrodurans sp. nov. isolated from monsoon evergreen broad-leaved forest soil of Dinghu Mountain, China.</title>
        <authorList>
            <person name="Gao Z."/>
            <person name="Qiu L."/>
        </authorList>
    </citation>
    <scope>NUCLEOTIDE SEQUENCE [LARGE SCALE GENOMIC DNA]</scope>
    <source>
        <strain evidence="5 6">4G-K06</strain>
    </source>
</reference>
<dbReference type="PIRSF" id="PIRSF003073">
    <property type="entry name" value="DNAC_TnpB_IstB"/>
    <property type="match status" value="1"/>
</dbReference>
<dbReference type="RefSeq" id="WP_115495362.1">
    <property type="nucleotide sequence ID" value="NZ_QRBE01000004.1"/>
</dbReference>
<evidence type="ECO:0000259" key="4">
    <source>
        <dbReference type="SMART" id="SM00382"/>
    </source>
</evidence>
<dbReference type="CDD" id="cd00009">
    <property type="entry name" value="AAA"/>
    <property type="match status" value="1"/>
</dbReference>
<dbReference type="InterPro" id="IPR003593">
    <property type="entry name" value="AAA+_ATPase"/>
</dbReference>
<sequence length="243" mass="27766">MLIQQTLSQLRMLRLNAMAEALEHQRDRPALHELTFEDRLGMLIEIECQARDTRRIDRLLKQARLKVSAAPEDIDYRSSRGIDKRQIASLLTGDWIQRGQNIIITGPTGAGKTWLACALGLQATRHGMTVAYRRLPRLLEDMDIAREDGSLPRFRAQLQKTRMLILDDWGVSKMTARGRQDLLEIIDDRVGMLSVVITAQMPVTEWHVYIGEPTIADAILDRIVHNAHRIELKGDSMRKQSKI</sequence>
<dbReference type="InterPro" id="IPR002611">
    <property type="entry name" value="IstB_ATP-bd"/>
</dbReference>
<dbReference type="PANTHER" id="PTHR30050:SF4">
    <property type="entry name" value="ATP-BINDING PROTEIN RV3427C IN INSERTION SEQUENCE-RELATED"/>
    <property type="match status" value="1"/>
</dbReference>
<name>A0A370X1S0_9GAMM</name>
<dbReference type="SUPFAM" id="SSF52540">
    <property type="entry name" value="P-loop containing nucleoside triphosphate hydrolases"/>
    <property type="match status" value="1"/>
</dbReference>
<dbReference type="OrthoDB" id="5950834at2"/>
<dbReference type="Pfam" id="PF01695">
    <property type="entry name" value="IstB_IS21"/>
    <property type="match status" value="1"/>
</dbReference>
<accession>A0A370X1S0</accession>
<keyword evidence="6" id="KW-1185">Reference proteome</keyword>
<dbReference type="InterPro" id="IPR028350">
    <property type="entry name" value="DNAC/IstB-like"/>
</dbReference>
<organism evidence="5 6">
    <name type="scientific">Dyella monticola</name>
    <dbReference type="NCBI Taxonomy" id="1927958"/>
    <lineage>
        <taxon>Bacteria</taxon>
        <taxon>Pseudomonadati</taxon>
        <taxon>Pseudomonadota</taxon>
        <taxon>Gammaproteobacteria</taxon>
        <taxon>Lysobacterales</taxon>
        <taxon>Rhodanobacteraceae</taxon>
        <taxon>Dyella</taxon>
    </lineage>
</organism>
<dbReference type="Gene3D" id="3.40.50.300">
    <property type="entry name" value="P-loop containing nucleotide triphosphate hydrolases"/>
    <property type="match status" value="1"/>
</dbReference>
<evidence type="ECO:0000256" key="1">
    <source>
        <dbReference type="ARBA" id="ARBA00008059"/>
    </source>
</evidence>
<dbReference type="AlphaFoldDB" id="A0A370X1S0"/>
<protein>
    <submittedName>
        <fullName evidence="5">AAA family ATPase</fullName>
    </submittedName>
</protein>
<evidence type="ECO:0000313" key="5">
    <source>
        <dbReference type="EMBL" id="RDS82302.1"/>
    </source>
</evidence>
<keyword evidence="3" id="KW-0067">ATP-binding</keyword>
<dbReference type="GO" id="GO:0005524">
    <property type="term" value="F:ATP binding"/>
    <property type="evidence" value="ECO:0007669"/>
    <property type="project" value="UniProtKB-KW"/>
</dbReference>
<dbReference type="Proteomes" id="UP000254258">
    <property type="component" value="Unassembled WGS sequence"/>
</dbReference>
<dbReference type="InterPro" id="IPR047661">
    <property type="entry name" value="IstB"/>
</dbReference>
<dbReference type="GO" id="GO:0006260">
    <property type="term" value="P:DNA replication"/>
    <property type="evidence" value="ECO:0007669"/>
    <property type="project" value="TreeGrafter"/>
</dbReference>
<keyword evidence="2" id="KW-0547">Nucleotide-binding</keyword>
<dbReference type="NCBIfam" id="NF038214">
    <property type="entry name" value="IS21_help_AAA"/>
    <property type="match status" value="1"/>
</dbReference>